<proteinExistence type="predicted"/>
<dbReference type="InterPro" id="IPR011009">
    <property type="entry name" value="Kinase-like_dom_sf"/>
</dbReference>
<accession>A0A5C3PK03</accession>
<evidence type="ECO:0000313" key="2">
    <source>
        <dbReference type="EMBL" id="TFK86293.1"/>
    </source>
</evidence>
<feature type="domain" description="Protein kinase" evidence="1">
    <location>
        <begin position="1"/>
        <end position="271"/>
    </location>
</feature>
<dbReference type="InParanoid" id="A0A5C3PK03"/>
<gene>
    <name evidence="2" type="ORF">K466DRAFT_550657</name>
</gene>
<dbReference type="EMBL" id="ML211206">
    <property type="protein sequence ID" value="TFK86293.1"/>
    <property type="molecule type" value="Genomic_DNA"/>
</dbReference>
<dbReference type="SUPFAM" id="SSF56112">
    <property type="entry name" value="Protein kinase-like (PK-like)"/>
    <property type="match status" value="1"/>
</dbReference>
<protein>
    <recommendedName>
        <fullName evidence="1">Protein kinase domain-containing protein</fullName>
    </recommendedName>
</protein>
<evidence type="ECO:0000313" key="3">
    <source>
        <dbReference type="Proteomes" id="UP000308197"/>
    </source>
</evidence>
<dbReference type="Gene3D" id="1.10.510.10">
    <property type="entry name" value="Transferase(Phosphotransferase) domain 1"/>
    <property type="match status" value="1"/>
</dbReference>
<dbReference type="GO" id="GO:0005524">
    <property type="term" value="F:ATP binding"/>
    <property type="evidence" value="ECO:0007669"/>
    <property type="project" value="InterPro"/>
</dbReference>
<organism evidence="2 3">
    <name type="scientific">Polyporus arcularius HHB13444</name>
    <dbReference type="NCBI Taxonomy" id="1314778"/>
    <lineage>
        <taxon>Eukaryota</taxon>
        <taxon>Fungi</taxon>
        <taxon>Dikarya</taxon>
        <taxon>Basidiomycota</taxon>
        <taxon>Agaricomycotina</taxon>
        <taxon>Agaricomycetes</taxon>
        <taxon>Polyporales</taxon>
        <taxon>Polyporaceae</taxon>
        <taxon>Polyporus</taxon>
    </lineage>
</organism>
<dbReference type="InterPro" id="IPR000719">
    <property type="entry name" value="Prot_kinase_dom"/>
</dbReference>
<dbReference type="GO" id="GO:0004672">
    <property type="term" value="F:protein kinase activity"/>
    <property type="evidence" value="ECO:0007669"/>
    <property type="project" value="InterPro"/>
</dbReference>
<keyword evidence="3" id="KW-1185">Reference proteome</keyword>
<evidence type="ECO:0000259" key="1">
    <source>
        <dbReference type="PROSITE" id="PS50011"/>
    </source>
</evidence>
<reference evidence="2 3" key="1">
    <citation type="journal article" date="2019" name="Nat. Ecol. Evol.">
        <title>Megaphylogeny resolves global patterns of mushroom evolution.</title>
        <authorList>
            <person name="Varga T."/>
            <person name="Krizsan K."/>
            <person name="Foldi C."/>
            <person name="Dima B."/>
            <person name="Sanchez-Garcia M."/>
            <person name="Sanchez-Ramirez S."/>
            <person name="Szollosi G.J."/>
            <person name="Szarkandi J.G."/>
            <person name="Papp V."/>
            <person name="Albert L."/>
            <person name="Andreopoulos W."/>
            <person name="Angelini C."/>
            <person name="Antonin V."/>
            <person name="Barry K.W."/>
            <person name="Bougher N.L."/>
            <person name="Buchanan P."/>
            <person name="Buyck B."/>
            <person name="Bense V."/>
            <person name="Catcheside P."/>
            <person name="Chovatia M."/>
            <person name="Cooper J."/>
            <person name="Damon W."/>
            <person name="Desjardin D."/>
            <person name="Finy P."/>
            <person name="Geml J."/>
            <person name="Haridas S."/>
            <person name="Hughes K."/>
            <person name="Justo A."/>
            <person name="Karasinski D."/>
            <person name="Kautmanova I."/>
            <person name="Kiss B."/>
            <person name="Kocsube S."/>
            <person name="Kotiranta H."/>
            <person name="LaButti K.M."/>
            <person name="Lechner B.E."/>
            <person name="Liimatainen K."/>
            <person name="Lipzen A."/>
            <person name="Lukacs Z."/>
            <person name="Mihaltcheva S."/>
            <person name="Morgado L.N."/>
            <person name="Niskanen T."/>
            <person name="Noordeloos M.E."/>
            <person name="Ohm R.A."/>
            <person name="Ortiz-Santana B."/>
            <person name="Ovrebo C."/>
            <person name="Racz N."/>
            <person name="Riley R."/>
            <person name="Savchenko A."/>
            <person name="Shiryaev A."/>
            <person name="Soop K."/>
            <person name="Spirin V."/>
            <person name="Szebenyi C."/>
            <person name="Tomsovsky M."/>
            <person name="Tulloss R.E."/>
            <person name="Uehling J."/>
            <person name="Grigoriev I.V."/>
            <person name="Vagvolgyi C."/>
            <person name="Papp T."/>
            <person name="Martin F.M."/>
            <person name="Miettinen O."/>
            <person name="Hibbett D.S."/>
            <person name="Nagy L.G."/>
        </authorList>
    </citation>
    <scope>NUCLEOTIDE SEQUENCE [LARGE SCALE GENOMIC DNA]</scope>
    <source>
        <strain evidence="2 3">HHB13444</strain>
    </source>
</reference>
<dbReference type="AlphaFoldDB" id="A0A5C3PK03"/>
<name>A0A5C3PK03_9APHY</name>
<sequence length="271" mass="30700">MPNQRGYRSGVWETFACDEHGQHIGPPYIVKLVRRCSMEATIYELLQSQRNACTHIVPTEVVRDSRGDFLLMPCFTGLHVQPPPWSLEQVLNYFVQVLEAVEHIHGLSVAHLDLNLHNLVMGPANNGTLDSKVRKYKPYLIDFGNSLVLPLGPGKQGPIELPSGVVDHFEGVSRFDPYAWDVYCTGQLLARILKHFAHVGPRTRSLLEQYIKWMVGNEGGCTGMRCIDICRCRPSARQARQVATLARSGLIVSRFVSRLRDLVLLRWWRSV</sequence>
<dbReference type="Proteomes" id="UP000308197">
    <property type="component" value="Unassembled WGS sequence"/>
</dbReference>
<dbReference type="PROSITE" id="PS50011">
    <property type="entry name" value="PROTEIN_KINASE_DOM"/>
    <property type="match status" value="1"/>
</dbReference>